<evidence type="ECO:0000259" key="1">
    <source>
        <dbReference type="Pfam" id="PF02464"/>
    </source>
</evidence>
<evidence type="ECO:0000313" key="2">
    <source>
        <dbReference type="EMBL" id="MCC2253264.1"/>
    </source>
</evidence>
<organism evidence="2 3">
    <name type="scientific">Ruminococcus turbiniformis</name>
    <dbReference type="NCBI Taxonomy" id="2881258"/>
    <lineage>
        <taxon>Bacteria</taxon>
        <taxon>Bacillati</taxon>
        <taxon>Bacillota</taxon>
        <taxon>Clostridia</taxon>
        <taxon>Eubacteriales</taxon>
        <taxon>Oscillospiraceae</taxon>
        <taxon>Ruminococcus</taxon>
    </lineage>
</organism>
<dbReference type="InterPro" id="IPR036653">
    <property type="entry name" value="CinA-like_C"/>
</dbReference>
<dbReference type="NCBIfam" id="TIGR00199">
    <property type="entry name" value="PncC_domain"/>
    <property type="match status" value="1"/>
</dbReference>
<dbReference type="EMBL" id="JAJEQX010000002">
    <property type="protein sequence ID" value="MCC2253264.1"/>
    <property type="molecule type" value="Genomic_DNA"/>
</dbReference>
<comment type="caution">
    <text evidence="2">The sequence shown here is derived from an EMBL/GenBank/DDBJ whole genome shotgun (WGS) entry which is preliminary data.</text>
</comment>
<gene>
    <name evidence="2" type="ORF">LKD70_02215</name>
</gene>
<accession>A0ABS8FUF5</accession>
<dbReference type="Proteomes" id="UP001198151">
    <property type="component" value="Unassembled WGS sequence"/>
</dbReference>
<dbReference type="Gene3D" id="3.90.950.20">
    <property type="entry name" value="CinA-like"/>
    <property type="match status" value="1"/>
</dbReference>
<reference evidence="2 3" key="1">
    <citation type="submission" date="2021-10" db="EMBL/GenBank/DDBJ databases">
        <title>Anaerobic single-cell dispensing facilitates the cultivation of human gut bacteria.</title>
        <authorList>
            <person name="Afrizal A."/>
        </authorList>
    </citation>
    <scope>NUCLEOTIDE SEQUENCE [LARGE SCALE GENOMIC DNA]</scope>
    <source>
        <strain evidence="2 3">CLA-AA-H200</strain>
    </source>
</reference>
<dbReference type="InterPro" id="IPR008136">
    <property type="entry name" value="CinA_C"/>
</dbReference>
<name>A0ABS8FUF5_9FIRM</name>
<dbReference type="RefSeq" id="WP_227706412.1">
    <property type="nucleotide sequence ID" value="NZ_JAJEQX010000002.1"/>
</dbReference>
<proteinExistence type="predicted"/>
<feature type="domain" description="CinA C-terminal" evidence="1">
    <location>
        <begin position="6"/>
        <end position="157"/>
    </location>
</feature>
<dbReference type="SUPFAM" id="SSF142433">
    <property type="entry name" value="CinA-like"/>
    <property type="match status" value="1"/>
</dbReference>
<sequence>MEKRESPEERLVRLLAGRNLTVTTAESCTGGLIAATIVNAPGASDVLNEGYVTYSNEAKERLVGVKKETLEQYGAVSEQTAREMAEGAARAAGSDAALSSTGIAGPGGGTKEKPVGLVYVGCYLNGKTAVRECRFSGDRMENRLHTAETAIGMLLDALENGDVKNLSKED</sequence>
<keyword evidence="3" id="KW-1185">Reference proteome</keyword>
<dbReference type="Pfam" id="PF02464">
    <property type="entry name" value="CinA"/>
    <property type="match status" value="1"/>
</dbReference>
<evidence type="ECO:0000313" key="3">
    <source>
        <dbReference type="Proteomes" id="UP001198151"/>
    </source>
</evidence>
<protein>
    <submittedName>
        <fullName evidence="2">Nicotinamide-nucleotide amidohydrolase family protein</fullName>
    </submittedName>
</protein>